<dbReference type="EMBL" id="CP017558">
    <property type="protein sequence ID" value="AOW07257.1"/>
    <property type="molecule type" value="Genomic_DNA"/>
</dbReference>
<reference evidence="12 14" key="2">
    <citation type="submission" date="2018-07" db="EMBL/GenBank/DDBJ databases">
        <title>Draft Genome Assemblies for Five Robust Yarrowia lipolytica Strains Exhibiting High Lipid Production and Pentose Sugar Utilization and Sugar Alcohol Secretion from Undetoxified Lignocellulosic Biomass Hydrolysates.</title>
        <authorList>
            <consortium name="DOE Joint Genome Institute"/>
            <person name="Walker C."/>
            <person name="Ryu S."/>
            <person name="Na H."/>
            <person name="Zane M."/>
            <person name="LaButti K."/>
            <person name="Lipzen A."/>
            <person name="Haridas S."/>
            <person name="Barry K."/>
            <person name="Grigoriev I.V."/>
            <person name="Quarterman J."/>
            <person name="Slininger P."/>
            <person name="Dien B."/>
            <person name="Trinh C.T."/>
        </authorList>
    </citation>
    <scope>NUCLEOTIDE SEQUENCE [LARGE SCALE GENOMIC DNA]</scope>
    <source>
        <strain evidence="12 14">YB392</strain>
    </source>
</reference>
<keyword evidence="6 8" id="KW-0694">RNA-binding</keyword>
<evidence type="ECO:0000256" key="8">
    <source>
        <dbReference type="HAMAP-Rule" id="MF_03001"/>
    </source>
</evidence>
<dbReference type="EMBL" id="KZ859030">
    <property type="protein sequence ID" value="RDW24542.1"/>
    <property type="molecule type" value="Genomic_DNA"/>
</dbReference>
<dbReference type="SMR" id="A0A1H6PL07"/>
<dbReference type="InterPro" id="IPR034363">
    <property type="entry name" value="eIF3B_RRM"/>
</dbReference>
<comment type="subunit">
    <text evidence="8 9">Component of the eukaryotic translation initiation factor 3 (eIF-3) complex.</text>
</comment>
<evidence type="ECO:0000256" key="6">
    <source>
        <dbReference type="ARBA" id="ARBA00022884"/>
    </source>
</evidence>
<dbReference type="InterPro" id="IPR013979">
    <property type="entry name" value="TIF_beta_prop-like"/>
</dbReference>
<dbReference type="Gene3D" id="3.30.70.330">
    <property type="match status" value="1"/>
</dbReference>
<comment type="similarity">
    <text evidence="8 9">Belongs to the eIF-3 subunit B family.</text>
</comment>
<dbReference type="GO" id="GO:0001732">
    <property type="term" value="P:formation of cytoplasmic translation initiation complex"/>
    <property type="evidence" value="ECO:0007669"/>
    <property type="project" value="UniProtKB-UniRule"/>
</dbReference>
<keyword evidence="3 8" id="KW-0396">Initiation factor</keyword>
<dbReference type="SUPFAM" id="SSF54928">
    <property type="entry name" value="RNA-binding domain, RBD"/>
    <property type="match status" value="1"/>
</dbReference>
<dbReference type="OrthoDB" id="10250414at2759"/>
<evidence type="ECO:0000256" key="2">
    <source>
        <dbReference type="ARBA" id="ARBA00022490"/>
    </source>
</evidence>
<dbReference type="GO" id="GO:0016282">
    <property type="term" value="C:eukaryotic 43S preinitiation complex"/>
    <property type="evidence" value="ECO:0007669"/>
    <property type="project" value="UniProtKB-UniRule"/>
</dbReference>
<dbReference type="PANTHER" id="PTHR14068">
    <property type="entry name" value="EUKARYOTIC TRANSLATION INITIATION FACTOR 3 EIF3 -RELATED"/>
    <property type="match status" value="1"/>
</dbReference>
<dbReference type="GO" id="GO:0071540">
    <property type="term" value="C:eukaryotic translation initiation factor 3 complex, eIF3e"/>
    <property type="evidence" value="ECO:0007669"/>
    <property type="project" value="EnsemblFungi"/>
</dbReference>
<dbReference type="GO" id="GO:0071541">
    <property type="term" value="C:eukaryotic translation initiation factor 3 complex, eIF3m"/>
    <property type="evidence" value="ECO:0007669"/>
    <property type="project" value="EnsemblFungi"/>
</dbReference>
<dbReference type="GeneID" id="2908586"/>
<dbReference type="GO" id="GO:0003723">
    <property type="term" value="F:RNA binding"/>
    <property type="evidence" value="ECO:0007669"/>
    <property type="project" value="UniProtKB-UniRule"/>
</dbReference>
<accession>A0A1H6PL07</accession>
<dbReference type="GO" id="GO:0033290">
    <property type="term" value="C:eukaryotic 48S preinitiation complex"/>
    <property type="evidence" value="ECO:0007669"/>
    <property type="project" value="UniProtKB-UniRule"/>
</dbReference>
<dbReference type="Gene3D" id="2.130.10.10">
    <property type="entry name" value="YVTN repeat-like/Quinoprotein amine dehydrogenase"/>
    <property type="match status" value="2"/>
</dbReference>
<organism evidence="11 13">
    <name type="scientific">Yarrowia lipolytica</name>
    <name type="common">Candida lipolytica</name>
    <dbReference type="NCBI Taxonomy" id="4952"/>
    <lineage>
        <taxon>Eukaryota</taxon>
        <taxon>Fungi</taxon>
        <taxon>Dikarya</taxon>
        <taxon>Ascomycota</taxon>
        <taxon>Saccharomycotina</taxon>
        <taxon>Dipodascomycetes</taxon>
        <taxon>Dipodascales</taxon>
        <taxon>Dipodascales incertae sedis</taxon>
        <taxon>Yarrowia</taxon>
    </lineage>
</organism>
<evidence type="ECO:0000313" key="12">
    <source>
        <dbReference type="EMBL" id="RDW24542.1"/>
    </source>
</evidence>
<proteinExistence type="inferred from homology"/>
<protein>
    <recommendedName>
        <fullName evidence="8">Eukaryotic translation initiation factor 3 subunit B</fullName>
        <shortName evidence="8">eIF3b</shortName>
    </recommendedName>
    <alternativeName>
        <fullName evidence="8">Eukaryotic translation initiation factor 3 90 kDa subunit homolog</fullName>
        <shortName evidence="8">eIF3 p90</shortName>
    </alternativeName>
    <alternativeName>
        <fullName evidence="8">Translation initiation factor eIF3, p90 subunit homolog</fullName>
    </alternativeName>
</protein>
<dbReference type="HAMAP" id="MF_03001">
    <property type="entry name" value="eIF3b"/>
    <property type="match status" value="1"/>
</dbReference>
<dbReference type="CDD" id="cd12278">
    <property type="entry name" value="RRM_eIF3B"/>
    <property type="match status" value="1"/>
</dbReference>
<dbReference type="VEuPathDB" id="FungiDB:YALI0_F16115g"/>
<evidence type="ECO:0000313" key="14">
    <source>
        <dbReference type="Proteomes" id="UP000256601"/>
    </source>
</evidence>
<dbReference type="OMA" id="LWGGPQF"/>
<dbReference type="FunFam" id="2.130.10.10:FF:000419">
    <property type="entry name" value="Eukaryotic translation initiation factor 3 subunit B"/>
    <property type="match status" value="1"/>
</dbReference>
<evidence type="ECO:0000256" key="4">
    <source>
        <dbReference type="ARBA" id="ARBA00022574"/>
    </source>
</evidence>
<evidence type="ECO:0000256" key="5">
    <source>
        <dbReference type="ARBA" id="ARBA00022737"/>
    </source>
</evidence>
<dbReference type="GO" id="GO:0042802">
    <property type="term" value="F:identical protein binding"/>
    <property type="evidence" value="ECO:0007669"/>
    <property type="project" value="EnsemblFungi"/>
</dbReference>
<dbReference type="PIRSF" id="PIRSF036424">
    <property type="entry name" value="eIF3b"/>
    <property type="match status" value="1"/>
</dbReference>
<dbReference type="InterPro" id="IPR015943">
    <property type="entry name" value="WD40/YVTN_repeat-like_dom_sf"/>
</dbReference>
<dbReference type="PROSITE" id="PS50102">
    <property type="entry name" value="RRM"/>
    <property type="match status" value="1"/>
</dbReference>
<dbReference type="FunFam" id="3.30.70.330:FF:000235">
    <property type="entry name" value="Eukaryotic translation initiation factor 3 subunit B"/>
    <property type="match status" value="1"/>
</dbReference>
<evidence type="ECO:0000256" key="3">
    <source>
        <dbReference type="ARBA" id="ARBA00022540"/>
    </source>
</evidence>
<dbReference type="Proteomes" id="UP000182444">
    <property type="component" value="Chromosome 1F"/>
</dbReference>
<evidence type="ECO:0000256" key="9">
    <source>
        <dbReference type="PIRNR" id="PIRNR036424"/>
    </source>
</evidence>
<evidence type="ECO:0000313" key="13">
    <source>
        <dbReference type="Proteomes" id="UP000182444"/>
    </source>
</evidence>
<dbReference type="GO" id="GO:0010494">
    <property type="term" value="C:cytoplasmic stress granule"/>
    <property type="evidence" value="ECO:0007669"/>
    <property type="project" value="EnsemblFungi"/>
</dbReference>
<dbReference type="SMART" id="SM00360">
    <property type="entry name" value="RRM"/>
    <property type="match status" value="1"/>
</dbReference>
<evidence type="ECO:0000256" key="1">
    <source>
        <dbReference type="ARBA" id="ARBA00004496"/>
    </source>
</evidence>
<comment type="function">
    <text evidence="8">RNA-binding component of the eukaryotic translation initiation factor 3 (eIF-3) complex, which is involved in protein synthesis of a specialized repertoire of mRNAs and, together with other initiation factors, stimulates binding of mRNA and methionyl-tRNAi to the 40S ribosome. The eIF-3 complex specifically targets and initiates translation of a subset of mRNAs involved in cell proliferation.</text>
</comment>
<keyword evidence="2 8" id="KW-0963">Cytoplasm</keyword>
<dbReference type="Pfam" id="PF08662">
    <property type="entry name" value="eIF2A"/>
    <property type="match status" value="1"/>
</dbReference>
<evidence type="ECO:0000313" key="11">
    <source>
        <dbReference type="EMBL" id="AOW07257.1"/>
    </source>
</evidence>
<dbReference type="GO" id="GO:0031369">
    <property type="term" value="F:translation initiation factor binding"/>
    <property type="evidence" value="ECO:0007669"/>
    <property type="project" value="InterPro"/>
</dbReference>
<dbReference type="InterPro" id="IPR000504">
    <property type="entry name" value="RRM_dom"/>
</dbReference>
<dbReference type="InterPro" id="IPR035979">
    <property type="entry name" value="RBD_domain_sf"/>
</dbReference>
<feature type="domain" description="RRM" evidence="10">
    <location>
        <begin position="28"/>
        <end position="115"/>
    </location>
</feature>
<dbReference type="GO" id="GO:0003743">
    <property type="term" value="F:translation initiation factor activity"/>
    <property type="evidence" value="ECO:0007669"/>
    <property type="project" value="UniProtKB-UniRule"/>
</dbReference>
<gene>
    <name evidence="8" type="primary">PRT1</name>
    <name evidence="12" type="ORF">B0I71DRAFT_134138</name>
    <name evidence="11" type="ORF">YALI1_F21583g</name>
</gene>
<comment type="function">
    <text evidence="9">Component of the eukaryotic translation initiation factor 3 (eIF-3) complex, which is involved in protein synthesis and, together with other initiation factors, stimulates binding of mRNA and methionyl-tRNAi to the 40S ribosome.</text>
</comment>
<dbReference type="PANTHER" id="PTHR14068:SF0">
    <property type="entry name" value="EUKARYOTIC TRANSLATION INITIATION FACTOR 3 SUBUNIT B"/>
    <property type="match status" value="1"/>
</dbReference>
<dbReference type="InterPro" id="IPR011400">
    <property type="entry name" value="EIF3B"/>
</dbReference>
<comment type="subcellular location">
    <subcellularLocation>
        <location evidence="1 8 9">Cytoplasm</location>
    </subcellularLocation>
</comment>
<reference evidence="11 13" key="1">
    <citation type="journal article" date="2016" name="PLoS ONE">
        <title>Sequence Assembly of Yarrowia lipolytica Strain W29/CLIB89 Shows Transposable Element Diversity.</title>
        <authorList>
            <person name="Magnan C."/>
            <person name="Yu J."/>
            <person name="Chang I."/>
            <person name="Jahn E."/>
            <person name="Kanomata Y."/>
            <person name="Wu J."/>
            <person name="Zeller M."/>
            <person name="Oakes M."/>
            <person name="Baldi P."/>
            <person name="Sandmeyer S."/>
        </authorList>
    </citation>
    <scope>NUCLEOTIDE SEQUENCE [LARGE SCALE GENOMIC DNA]</scope>
    <source>
        <strain evidence="11">CLIB89</strain>
        <strain evidence="13">CLIB89(W29)</strain>
    </source>
</reference>
<keyword evidence="5" id="KW-0677">Repeat</keyword>
<evidence type="ECO:0000256" key="7">
    <source>
        <dbReference type="ARBA" id="ARBA00022917"/>
    </source>
</evidence>
<dbReference type="Pfam" id="PF00076">
    <property type="entry name" value="RRM_1"/>
    <property type="match status" value="1"/>
</dbReference>
<dbReference type="VEuPathDB" id="FungiDB:YALI1_F21583g"/>
<dbReference type="KEGG" id="yli:2908586"/>
<dbReference type="SUPFAM" id="SSF82171">
    <property type="entry name" value="DPP6 N-terminal domain-like"/>
    <property type="match status" value="1"/>
</dbReference>
<keyword evidence="4" id="KW-0853">WD repeat</keyword>
<dbReference type="eggNOG" id="KOG2314">
    <property type="taxonomic scope" value="Eukaryota"/>
</dbReference>
<dbReference type="Proteomes" id="UP000256601">
    <property type="component" value="Unassembled WGS sequence"/>
</dbReference>
<name>A0A1H6PL07_YARLL</name>
<dbReference type="AlphaFoldDB" id="A0A1H6PL07"/>
<keyword evidence="7 8" id="KW-0648">Protein biosynthesis</keyword>
<dbReference type="RefSeq" id="XP_505484.1">
    <property type="nucleotide sequence ID" value="XM_505484.1"/>
</dbReference>
<sequence>MTVEDNLDIDFSDLEEKYAVNADEGFESFIVVDGAPVIPQAKQAALANVMKKFFGAVGKIKEDGIFIPFDEATGKSTGFVFIEYETGEMAAAAVKSFHNKQFDKNHKLLVNKLSEVEKYGMQYDTLKTEEFVEPETEPFVEQGHLRSWLMDPQGRDQFVLHRGDTVGVFWNKKGDTLEADVDRERWTETQVYWSPTGTYLVSTHTQGVQLWGGPDWAPPICKFQHPNVKMVQFSPCEKFLVTWSNVPLVLPDDEEKRKSIPFGPADEGKQIIVWNLETRLPVRTFAMPPEKKGASMSWPILKFSPDDKYAARMIPGEQLSIYETETMSLLDKKSVKAPGIVDFEWAPALVNLEGRQKSATESVLCYWTPEIGNQTARVVLMKASNKEVLRTRNLFNVADCKIHWQDQGRFLCVKVDRHTKSKKSTFTNLEFFRLCERGVPVEVMELKDTVTNMAWEPHGDRFVTISNSDSTTNYDGPLPANRHTLSFYALERHKGTQGTWKLIKAFDKKNCNSLFWSPNGRFLITVMIEGSNSIDLDFWDMDYEGDRKHGDKDLPANLHFLGSSEHYGISALEWDPSGRFVATWSSYWRHHTENGYKIWDFRGQLQREESIDRFKHFSWRPRPPTLLSKQQKKDIRNNLEEYSRKFEEIDAMEASEASRELIMLRKRLLEEWTAWRAQTDKKLEELGLVEPEPAESEYTTIEEIKEVVVEDKEEVCE</sequence>
<dbReference type="GO" id="GO:0043614">
    <property type="term" value="C:multi-eIF complex"/>
    <property type="evidence" value="ECO:0007669"/>
    <property type="project" value="EnsemblFungi"/>
</dbReference>
<dbReference type="InterPro" id="IPR012677">
    <property type="entry name" value="Nucleotide-bd_a/b_plait_sf"/>
</dbReference>
<evidence type="ECO:0000259" key="10">
    <source>
        <dbReference type="PROSITE" id="PS50102"/>
    </source>
</evidence>